<sequence>MDVLIWIIIVALFIISFIGLIYPIIPAVLMLWVGIILYYFFIDASALLWWTWGSLIALTIAIFVADYLASMYFVKKYGASKHGMTAATLGLIVGSFIIPPFGILIVPFVLVLVIELLQQHSLSHSFKAAVGTLLGFLTSTFAKGMIQLILIGIFLVDVLIF</sequence>
<keyword evidence="1" id="KW-0812">Transmembrane</keyword>
<dbReference type="OrthoDB" id="9808460at2"/>
<protein>
    <recommendedName>
        <fullName evidence="4">DUF456 domain-containing protein</fullName>
    </recommendedName>
</protein>
<evidence type="ECO:0000256" key="1">
    <source>
        <dbReference type="SAM" id="Phobius"/>
    </source>
</evidence>
<feature type="transmembrane region" description="Helical" evidence="1">
    <location>
        <begin position="86"/>
        <end position="114"/>
    </location>
</feature>
<dbReference type="EMBL" id="PDOE01000001">
    <property type="protein sequence ID" value="RKL68828.1"/>
    <property type="molecule type" value="Genomic_DNA"/>
</dbReference>
<gene>
    <name evidence="2" type="ORF">CR203_01945</name>
</gene>
<dbReference type="RefSeq" id="WP_110936532.1">
    <property type="nucleotide sequence ID" value="NZ_KZ614146.1"/>
</dbReference>
<dbReference type="Pfam" id="PF04306">
    <property type="entry name" value="DUF456"/>
    <property type="match status" value="1"/>
</dbReference>
<dbReference type="AlphaFoldDB" id="A0A3A9KB51"/>
<evidence type="ECO:0000313" key="2">
    <source>
        <dbReference type="EMBL" id="RKL68828.1"/>
    </source>
</evidence>
<evidence type="ECO:0008006" key="4">
    <source>
        <dbReference type="Google" id="ProtNLM"/>
    </source>
</evidence>
<reference evidence="2 3" key="1">
    <citation type="submission" date="2017-10" db="EMBL/GenBank/DDBJ databases">
        <title>Bacillus sp. nov., a halophilic bacterium isolated from a Keqin Lake.</title>
        <authorList>
            <person name="Wang H."/>
        </authorList>
    </citation>
    <scope>NUCLEOTIDE SEQUENCE [LARGE SCALE GENOMIC DNA]</scope>
    <source>
        <strain evidence="2 3">KCTC 13187</strain>
    </source>
</reference>
<dbReference type="PANTHER" id="PTHR39165:SF1">
    <property type="entry name" value="DUF456 DOMAIN-CONTAINING PROTEIN"/>
    <property type="match status" value="1"/>
</dbReference>
<feature type="transmembrane region" description="Helical" evidence="1">
    <location>
        <begin position="134"/>
        <end position="160"/>
    </location>
</feature>
<feature type="transmembrane region" description="Helical" evidence="1">
    <location>
        <begin position="6"/>
        <end position="22"/>
    </location>
</feature>
<keyword evidence="1" id="KW-1133">Transmembrane helix</keyword>
<dbReference type="Proteomes" id="UP000281498">
    <property type="component" value="Unassembled WGS sequence"/>
</dbReference>
<dbReference type="InterPro" id="IPR007403">
    <property type="entry name" value="DUF456"/>
</dbReference>
<organism evidence="2 3">
    <name type="scientific">Salipaludibacillus neizhouensis</name>
    <dbReference type="NCBI Taxonomy" id="885475"/>
    <lineage>
        <taxon>Bacteria</taxon>
        <taxon>Bacillati</taxon>
        <taxon>Bacillota</taxon>
        <taxon>Bacilli</taxon>
        <taxon>Bacillales</taxon>
        <taxon>Bacillaceae</taxon>
    </lineage>
</organism>
<feature type="transmembrane region" description="Helical" evidence="1">
    <location>
        <begin position="55"/>
        <end position="74"/>
    </location>
</feature>
<keyword evidence="3" id="KW-1185">Reference proteome</keyword>
<keyword evidence="1" id="KW-0472">Membrane</keyword>
<accession>A0A3A9KB51</accession>
<comment type="caution">
    <text evidence="2">The sequence shown here is derived from an EMBL/GenBank/DDBJ whole genome shotgun (WGS) entry which is preliminary data.</text>
</comment>
<name>A0A3A9KB51_9BACI</name>
<dbReference type="PANTHER" id="PTHR39165">
    <property type="entry name" value="IG HYPOTHETICAL 17883"/>
    <property type="match status" value="1"/>
</dbReference>
<evidence type="ECO:0000313" key="3">
    <source>
        <dbReference type="Proteomes" id="UP000281498"/>
    </source>
</evidence>
<proteinExistence type="predicted"/>